<dbReference type="PANTHER" id="PTHR33284">
    <property type="entry name" value="RIBOSOMAL PROTEIN L25/GLN-TRNA SYNTHETASE, ANTI-CODON-BINDING DOMAIN-CONTAINING PROTEIN"/>
    <property type="match status" value="1"/>
</dbReference>
<reference evidence="9 10" key="1">
    <citation type="journal article" date="2019" name="Int. J. Syst. Evol. Microbiol.">
        <title>The Global Catalogue of Microorganisms (GCM) 10K type strain sequencing project: providing services to taxonomists for standard genome sequencing and annotation.</title>
        <authorList>
            <consortium name="The Broad Institute Genomics Platform"/>
            <consortium name="The Broad Institute Genome Sequencing Center for Infectious Disease"/>
            <person name="Wu L."/>
            <person name="Ma J."/>
        </authorList>
    </citation>
    <scope>NUCLEOTIDE SEQUENCE [LARGE SCALE GENOMIC DNA]</scope>
    <source>
        <strain evidence="9 10">JCM 14326</strain>
    </source>
</reference>
<dbReference type="Gene3D" id="2.170.120.20">
    <property type="entry name" value="Ribosomal protein L25, beta domain"/>
    <property type="match status" value="1"/>
</dbReference>
<gene>
    <name evidence="5" type="primary">rplY</name>
    <name evidence="5" type="synonym">ctc</name>
    <name evidence="9" type="ORF">GCM10009751_18310</name>
</gene>
<keyword evidence="2 5" id="KW-0694">RNA-binding</keyword>
<dbReference type="CDD" id="cd00495">
    <property type="entry name" value="Ribosomal_L25_TL5_CTC"/>
    <property type="match status" value="1"/>
</dbReference>
<organism evidence="9 10">
    <name type="scientific">Myceligenerans crystallogenes</name>
    <dbReference type="NCBI Taxonomy" id="316335"/>
    <lineage>
        <taxon>Bacteria</taxon>
        <taxon>Bacillati</taxon>
        <taxon>Actinomycetota</taxon>
        <taxon>Actinomycetes</taxon>
        <taxon>Micrococcales</taxon>
        <taxon>Promicromonosporaceae</taxon>
        <taxon>Myceligenerans</taxon>
    </lineage>
</organism>
<dbReference type="GO" id="GO:0005840">
    <property type="term" value="C:ribosome"/>
    <property type="evidence" value="ECO:0007669"/>
    <property type="project" value="UniProtKB-KW"/>
</dbReference>
<dbReference type="InterPro" id="IPR029751">
    <property type="entry name" value="Ribosomal_L25_dom"/>
</dbReference>
<dbReference type="NCBIfam" id="TIGR00731">
    <property type="entry name" value="bL25_bact_ctc"/>
    <property type="match status" value="1"/>
</dbReference>
<dbReference type="NCBIfam" id="NF004612">
    <property type="entry name" value="PRK05943.1"/>
    <property type="match status" value="1"/>
</dbReference>
<comment type="function">
    <text evidence="5">This is one of the proteins that binds to the 5S RNA in the ribosome where it forms part of the central protuberance.</text>
</comment>
<dbReference type="EMBL" id="BAAANL010000003">
    <property type="protein sequence ID" value="GAA1860996.1"/>
    <property type="molecule type" value="Genomic_DNA"/>
</dbReference>
<comment type="similarity">
    <text evidence="5">Belongs to the bacterial ribosomal protein bL25 family. CTC subfamily.</text>
</comment>
<evidence type="ECO:0000256" key="2">
    <source>
        <dbReference type="ARBA" id="ARBA00022884"/>
    </source>
</evidence>
<evidence type="ECO:0000313" key="9">
    <source>
        <dbReference type="EMBL" id="GAA1860996.1"/>
    </source>
</evidence>
<dbReference type="HAMAP" id="MF_01334">
    <property type="entry name" value="Ribosomal_bL25_CTC"/>
    <property type="match status" value="1"/>
</dbReference>
<accession>A0ABN2NAV8</accession>
<evidence type="ECO:0000259" key="7">
    <source>
        <dbReference type="Pfam" id="PF01386"/>
    </source>
</evidence>
<dbReference type="InterPro" id="IPR037121">
    <property type="entry name" value="Ribosomal_bL25_C"/>
</dbReference>
<dbReference type="NCBIfam" id="NF004131">
    <property type="entry name" value="PRK05618.2-1"/>
    <property type="match status" value="1"/>
</dbReference>
<evidence type="ECO:0000256" key="4">
    <source>
        <dbReference type="ARBA" id="ARBA00023274"/>
    </source>
</evidence>
<dbReference type="InterPro" id="IPR001021">
    <property type="entry name" value="Ribosomal_bL25_long"/>
</dbReference>
<keyword evidence="1 5" id="KW-0699">rRNA-binding</keyword>
<dbReference type="InterPro" id="IPR020057">
    <property type="entry name" value="Ribosomal_bL25_b-dom"/>
</dbReference>
<dbReference type="InterPro" id="IPR011035">
    <property type="entry name" value="Ribosomal_bL25/Gln-tRNA_synth"/>
</dbReference>
<evidence type="ECO:0000256" key="1">
    <source>
        <dbReference type="ARBA" id="ARBA00022730"/>
    </source>
</evidence>
<evidence type="ECO:0000259" key="8">
    <source>
        <dbReference type="Pfam" id="PF14693"/>
    </source>
</evidence>
<proteinExistence type="inferred from homology"/>
<keyword evidence="10" id="KW-1185">Reference proteome</keyword>
<protein>
    <recommendedName>
        <fullName evidence="5">Large ribosomal subunit protein bL25</fullName>
    </recommendedName>
    <alternativeName>
        <fullName evidence="5">General stress protein CTC</fullName>
    </alternativeName>
</protein>
<keyword evidence="3 5" id="KW-0689">Ribosomal protein</keyword>
<evidence type="ECO:0000313" key="10">
    <source>
        <dbReference type="Proteomes" id="UP001501094"/>
    </source>
</evidence>
<comment type="subunit">
    <text evidence="5">Part of the 50S ribosomal subunit; part of the 5S rRNA/L5/L18/L25 subcomplex. Contacts the 5S rRNA. Binds to the 5S rRNA independently of L5 and L18.</text>
</comment>
<dbReference type="SUPFAM" id="SSF50715">
    <property type="entry name" value="Ribosomal protein L25-like"/>
    <property type="match status" value="1"/>
</dbReference>
<dbReference type="InterPro" id="IPR020056">
    <property type="entry name" value="Rbsml_bL25/Gln-tRNA_synth_N"/>
</dbReference>
<dbReference type="InterPro" id="IPR020930">
    <property type="entry name" value="Ribosomal_uL5_bac-type"/>
</dbReference>
<dbReference type="RefSeq" id="WP_344101828.1">
    <property type="nucleotide sequence ID" value="NZ_BAAANL010000003.1"/>
</dbReference>
<sequence>MSEVKLVAESRTEFGKGAARRIRRDNKIPAVLYGHGTEPVHVTLPGHESMLALRQSNVLLSIELDGKGQLAIAKDVQRHPVKNAIEHVDLLVVRAGEKIAVDINVNIVGESAPGTIHLVESQTLSVEAEATHLPESVDVSIEGLEAGAHVLAKDVVLPKGSSLLTDPEHAVVLITEPRGEAADEAADAEAAEAASAAAAEAKAAAEQSAEG</sequence>
<feature type="domain" description="Large ribosomal subunit protein bL25 L25" evidence="7">
    <location>
        <begin position="6"/>
        <end position="90"/>
    </location>
</feature>
<dbReference type="PANTHER" id="PTHR33284:SF1">
    <property type="entry name" value="RIBOSOMAL PROTEIN L25_GLN-TRNA SYNTHETASE, ANTI-CODON-BINDING DOMAIN-CONTAINING PROTEIN"/>
    <property type="match status" value="1"/>
</dbReference>
<evidence type="ECO:0000256" key="6">
    <source>
        <dbReference type="SAM" id="MobiDB-lite"/>
    </source>
</evidence>
<dbReference type="Gene3D" id="2.40.240.10">
    <property type="entry name" value="Ribosomal Protein L25, Chain P"/>
    <property type="match status" value="1"/>
</dbReference>
<name>A0ABN2NAV8_9MICO</name>
<feature type="region of interest" description="Disordered" evidence="6">
    <location>
        <begin position="182"/>
        <end position="211"/>
    </location>
</feature>
<feature type="domain" description="Large ribosomal subunit protein bL25 beta" evidence="8">
    <location>
        <begin position="98"/>
        <end position="178"/>
    </location>
</feature>
<dbReference type="Pfam" id="PF14693">
    <property type="entry name" value="Ribosomal_TL5_C"/>
    <property type="match status" value="1"/>
</dbReference>
<dbReference type="Pfam" id="PF01386">
    <property type="entry name" value="Ribosomal_L25p"/>
    <property type="match status" value="1"/>
</dbReference>
<evidence type="ECO:0000256" key="5">
    <source>
        <dbReference type="HAMAP-Rule" id="MF_01334"/>
    </source>
</evidence>
<dbReference type="Proteomes" id="UP001501094">
    <property type="component" value="Unassembled WGS sequence"/>
</dbReference>
<feature type="compositionally biased region" description="Low complexity" evidence="6">
    <location>
        <begin position="191"/>
        <end position="211"/>
    </location>
</feature>
<comment type="caution">
    <text evidence="9">The sequence shown here is derived from an EMBL/GenBank/DDBJ whole genome shotgun (WGS) entry which is preliminary data.</text>
</comment>
<evidence type="ECO:0000256" key="3">
    <source>
        <dbReference type="ARBA" id="ARBA00022980"/>
    </source>
</evidence>
<keyword evidence="4 5" id="KW-0687">Ribonucleoprotein</keyword>